<proteinExistence type="predicted"/>
<protein>
    <submittedName>
        <fullName evidence="3">AAA ATPase domain-containing protein</fullName>
    </submittedName>
</protein>
<dbReference type="EMBL" id="CAADEX010000014">
    <property type="protein sequence ID" value="VFJ46824.1"/>
    <property type="molecule type" value="Genomic_DNA"/>
</dbReference>
<feature type="region of interest" description="Disordered" evidence="1">
    <location>
        <begin position="1"/>
        <end position="40"/>
    </location>
</feature>
<evidence type="ECO:0000256" key="1">
    <source>
        <dbReference type="SAM" id="MobiDB-lite"/>
    </source>
</evidence>
<evidence type="ECO:0000259" key="2">
    <source>
        <dbReference type="Pfam" id="PF20703"/>
    </source>
</evidence>
<dbReference type="AlphaFoldDB" id="A0A450S4Q2"/>
<feature type="region of interest" description="Disordered" evidence="1">
    <location>
        <begin position="396"/>
        <end position="415"/>
    </location>
</feature>
<gene>
    <name evidence="3" type="ORF">BECKDK2373B_GA0170837_101438</name>
</gene>
<name>A0A450S4Q2_9GAMM</name>
<feature type="compositionally biased region" description="Basic and acidic residues" evidence="1">
    <location>
        <begin position="397"/>
        <end position="415"/>
    </location>
</feature>
<dbReference type="SUPFAM" id="SSF52540">
    <property type="entry name" value="P-loop containing nucleoside triphosphate hydrolases"/>
    <property type="match status" value="1"/>
</dbReference>
<dbReference type="Pfam" id="PF20703">
    <property type="entry name" value="nSTAND1"/>
    <property type="match status" value="1"/>
</dbReference>
<sequence length="426" mass="47972">MTNTTGNFEARLGHKTHPGFLSQDERLAGMPSGRNPFATDAGLPENSPLFFGRTQVLYEILSTLRHPDNPRCVSLLGERRIGKSSLLNQVFAALGQEERLLAVRGTTQDWSQVTPARFFLDLRQAIREAVEEEGSEQDADAAESQVVYQSLDGSGAVDPAVDYAEFLAFLQRRVGRRYRLVLILDGFETLVGNAAFDTEFFTKLRELASSRDFRIGFLVASRAPLSRLQNHYESLNASSFWDLFGFAHVLGPLQPEEALAAMQAPWARTLDGAVLPPEEISEIEKQAGHHPGLFRMVLADRWEAHKSGRGPDTGGMEQELTGYFRAIWEDRAQEEKELLVRILAEKPIEQHMLLRDLRSRGLIVRKDDKDRLCTALFEAFVRELLPKDPALSQILAEKTEKEKDSGDAPPRKKKLLDFLFRRGGKR</sequence>
<accession>A0A450S4Q2</accession>
<evidence type="ECO:0000313" key="3">
    <source>
        <dbReference type="EMBL" id="VFJ46824.1"/>
    </source>
</evidence>
<dbReference type="InterPro" id="IPR049052">
    <property type="entry name" value="nSTAND1"/>
</dbReference>
<feature type="domain" description="Novel STAND NTPase 1" evidence="2">
    <location>
        <begin position="45"/>
        <end position="344"/>
    </location>
</feature>
<reference evidence="3" key="1">
    <citation type="submission" date="2019-02" db="EMBL/GenBank/DDBJ databases">
        <authorList>
            <person name="Gruber-Vodicka R. H."/>
            <person name="Seah K. B. B."/>
        </authorList>
    </citation>
    <scope>NUCLEOTIDE SEQUENCE</scope>
    <source>
        <strain evidence="3">BECK_DK47</strain>
    </source>
</reference>
<dbReference type="InterPro" id="IPR027417">
    <property type="entry name" value="P-loop_NTPase"/>
</dbReference>
<organism evidence="3">
    <name type="scientific">Candidatus Kentrum sp. DK</name>
    <dbReference type="NCBI Taxonomy" id="2126562"/>
    <lineage>
        <taxon>Bacteria</taxon>
        <taxon>Pseudomonadati</taxon>
        <taxon>Pseudomonadota</taxon>
        <taxon>Gammaproteobacteria</taxon>
        <taxon>Candidatus Kentrum</taxon>
    </lineage>
</organism>
<dbReference type="Gene3D" id="3.40.50.300">
    <property type="entry name" value="P-loop containing nucleotide triphosphate hydrolases"/>
    <property type="match status" value="1"/>
</dbReference>